<organism evidence="22 23">
    <name type="scientific">Staurois parvus</name>
    <dbReference type="NCBI Taxonomy" id="386267"/>
    <lineage>
        <taxon>Eukaryota</taxon>
        <taxon>Metazoa</taxon>
        <taxon>Chordata</taxon>
        <taxon>Craniata</taxon>
        <taxon>Vertebrata</taxon>
        <taxon>Euteleostomi</taxon>
        <taxon>Amphibia</taxon>
        <taxon>Batrachia</taxon>
        <taxon>Anura</taxon>
        <taxon>Neobatrachia</taxon>
        <taxon>Ranoidea</taxon>
        <taxon>Ranidae</taxon>
        <taxon>Staurois</taxon>
    </lineage>
</organism>
<evidence type="ECO:0000256" key="5">
    <source>
        <dbReference type="ARBA" id="ARBA00022525"/>
    </source>
</evidence>
<evidence type="ECO:0000256" key="18">
    <source>
        <dbReference type="ARBA" id="ARBA00023242"/>
    </source>
</evidence>
<feature type="domain" description="Galectin" evidence="21">
    <location>
        <begin position="72"/>
        <end position="202"/>
    </location>
</feature>
<evidence type="ECO:0000256" key="6">
    <source>
        <dbReference type="ARBA" id="ARBA00022553"/>
    </source>
</evidence>
<evidence type="ECO:0000256" key="1">
    <source>
        <dbReference type="ARBA" id="ARBA00004123"/>
    </source>
</evidence>
<feature type="non-terminal residue" evidence="22">
    <location>
        <position position="1"/>
    </location>
</feature>
<keyword evidence="10 19" id="KW-0430">Lectin</keyword>
<evidence type="ECO:0000256" key="13">
    <source>
        <dbReference type="ARBA" id="ARBA00022859"/>
    </source>
</evidence>
<comment type="caution">
    <text evidence="22">The sequence shown here is derived from an EMBL/GenBank/DDBJ whole genome shotgun (WGS) entry which is preliminary data.</text>
</comment>
<keyword evidence="11" id="KW-0677">Repeat</keyword>
<dbReference type="Pfam" id="PF00337">
    <property type="entry name" value="Gal-bind_lectin"/>
    <property type="match status" value="1"/>
</dbReference>
<dbReference type="SUPFAM" id="SSF49899">
    <property type="entry name" value="Concanavalin A-like lectins/glucanases"/>
    <property type="match status" value="1"/>
</dbReference>
<evidence type="ECO:0000313" key="22">
    <source>
        <dbReference type="EMBL" id="CAI9618850.1"/>
    </source>
</evidence>
<evidence type="ECO:0000256" key="4">
    <source>
        <dbReference type="ARBA" id="ARBA00022490"/>
    </source>
</evidence>
<protein>
    <recommendedName>
        <fullName evidence="19">Galectin</fullName>
    </recommendedName>
</protein>
<dbReference type="SMART" id="SM00276">
    <property type="entry name" value="GLECT"/>
    <property type="match status" value="1"/>
</dbReference>
<accession>A0ABN9HAL6</accession>
<evidence type="ECO:0000256" key="12">
    <source>
        <dbReference type="ARBA" id="ARBA00022782"/>
    </source>
</evidence>
<feature type="compositionally biased region" description="Low complexity" evidence="20">
    <location>
        <begin position="25"/>
        <end position="37"/>
    </location>
</feature>
<keyword evidence="23" id="KW-1185">Reference proteome</keyword>
<feature type="compositionally biased region" description="Pro residues" evidence="20">
    <location>
        <begin position="54"/>
        <end position="64"/>
    </location>
</feature>
<dbReference type="EMBL" id="CATNWA010020546">
    <property type="protein sequence ID" value="CAI9618850.1"/>
    <property type="molecule type" value="Genomic_DNA"/>
</dbReference>
<dbReference type="Gene3D" id="2.60.120.200">
    <property type="match status" value="1"/>
</dbReference>
<feature type="region of interest" description="Disordered" evidence="20">
    <location>
        <begin position="1"/>
        <end position="69"/>
    </location>
</feature>
<keyword evidence="13" id="KW-0391">Immunity</keyword>
<evidence type="ECO:0000256" key="8">
    <source>
        <dbReference type="ARBA" id="ARBA00022664"/>
    </source>
</evidence>
<dbReference type="InterPro" id="IPR013320">
    <property type="entry name" value="ConA-like_dom_sf"/>
</dbReference>
<evidence type="ECO:0000313" key="23">
    <source>
        <dbReference type="Proteomes" id="UP001162483"/>
    </source>
</evidence>
<evidence type="ECO:0000256" key="9">
    <source>
        <dbReference type="ARBA" id="ARBA00022728"/>
    </source>
</evidence>
<gene>
    <name evidence="22" type="ORF">SPARVUS_LOCUS15750501</name>
</gene>
<dbReference type="PANTHER" id="PTHR11346">
    <property type="entry name" value="GALECTIN"/>
    <property type="match status" value="1"/>
</dbReference>
<comment type="subcellular location">
    <subcellularLocation>
        <location evidence="2">Cytoplasm</location>
    </subcellularLocation>
    <subcellularLocation>
        <location evidence="1">Nucleus</location>
    </subcellularLocation>
    <subcellularLocation>
        <location evidence="3">Secreted</location>
    </subcellularLocation>
</comment>
<keyword evidence="14" id="KW-0389">IgE-binding protein</keyword>
<evidence type="ECO:0000256" key="3">
    <source>
        <dbReference type="ARBA" id="ARBA00004613"/>
    </source>
</evidence>
<sequence>PGFPQGGQQYPGGFPPAGPGGFPGYPGFPAPGQQYPGAPVPGQPDPKAADQSSPTPPAPFPSAPAGPLKLPHTLPLSSGIMPGLVLNIQGVVNPNAKRWAIDIKNGDNIVLHFNARFDENPPAVVRNSYIQNRWGSEERGIPKFPFQKERPFTMQIIVEQDHYRIVVNNETCCHYKHRSRDFQQTKAVVFGGDFTLNGATVGMM</sequence>
<dbReference type="Proteomes" id="UP001162483">
    <property type="component" value="Unassembled WGS sequence"/>
</dbReference>
<keyword evidence="15" id="KW-0007">Acetylation</keyword>
<keyword evidence="7" id="KW-0399">Innate immunity</keyword>
<evidence type="ECO:0000256" key="7">
    <source>
        <dbReference type="ARBA" id="ARBA00022588"/>
    </source>
</evidence>
<keyword evidence="4" id="KW-0963">Cytoplasm</keyword>
<evidence type="ECO:0000256" key="10">
    <source>
        <dbReference type="ARBA" id="ARBA00022734"/>
    </source>
</evidence>
<keyword evidence="16" id="KW-1015">Disulfide bond</keyword>
<dbReference type="InterPro" id="IPR044156">
    <property type="entry name" value="Galectin-like"/>
</dbReference>
<keyword evidence="5" id="KW-0964">Secreted</keyword>
<evidence type="ECO:0000256" key="14">
    <source>
        <dbReference type="ARBA" id="ARBA00022972"/>
    </source>
</evidence>
<keyword evidence="17" id="KW-0508">mRNA splicing</keyword>
<name>A0ABN9HAL6_9NEOB</name>
<evidence type="ECO:0000256" key="16">
    <source>
        <dbReference type="ARBA" id="ARBA00023157"/>
    </source>
</evidence>
<feature type="compositionally biased region" description="Low complexity" evidence="20">
    <location>
        <begin position="1"/>
        <end position="12"/>
    </location>
</feature>
<proteinExistence type="predicted"/>
<evidence type="ECO:0000256" key="19">
    <source>
        <dbReference type="RuleBase" id="RU102079"/>
    </source>
</evidence>
<reference evidence="22" key="1">
    <citation type="submission" date="2023-05" db="EMBL/GenBank/DDBJ databases">
        <authorList>
            <person name="Stuckert A."/>
        </authorList>
    </citation>
    <scope>NUCLEOTIDE SEQUENCE</scope>
</reference>
<keyword evidence="18" id="KW-0539">Nucleus</keyword>
<keyword evidence="12" id="KW-0221">Differentiation</keyword>
<evidence type="ECO:0000259" key="21">
    <source>
        <dbReference type="PROSITE" id="PS51304"/>
    </source>
</evidence>
<evidence type="ECO:0000256" key="15">
    <source>
        <dbReference type="ARBA" id="ARBA00022990"/>
    </source>
</evidence>
<evidence type="ECO:0000256" key="2">
    <source>
        <dbReference type="ARBA" id="ARBA00004496"/>
    </source>
</evidence>
<dbReference type="CDD" id="cd00070">
    <property type="entry name" value="GLECT"/>
    <property type="match status" value="1"/>
</dbReference>
<dbReference type="InterPro" id="IPR001079">
    <property type="entry name" value="Galectin_CRD"/>
</dbReference>
<keyword evidence="9" id="KW-0747">Spliceosome</keyword>
<evidence type="ECO:0000256" key="11">
    <source>
        <dbReference type="ARBA" id="ARBA00022737"/>
    </source>
</evidence>
<dbReference type="SMART" id="SM00908">
    <property type="entry name" value="Gal-bind_lectin"/>
    <property type="match status" value="1"/>
</dbReference>
<evidence type="ECO:0000256" key="17">
    <source>
        <dbReference type="ARBA" id="ARBA00023187"/>
    </source>
</evidence>
<keyword evidence="8" id="KW-0507">mRNA processing</keyword>
<dbReference type="PANTHER" id="PTHR11346:SF26">
    <property type="entry name" value="GALECTIN-3"/>
    <property type="match status" value="1"/>
</dbReference>
<dbReference type="PROSITE" id="PS51304">
    <property type="entry name" value="GALECTIN"/>
    <property type="match status" value="1"/>
</dbReference>
<keyword evidence="6" id="KW-0597">Phosphoprotein</keyword>
<evidence type="ECO:0000256" key="20">
    <source>
        <dbReference type="SAM" id="MobiDB-lite"/>
    </source>
</evidence>